<organism evidence="4 5">
    <name type="scientific">Heterocephalus glaber</name>
    <name type="common">Naked mole rat</name>
    <dbReference type="NCBI Taxonomy" id="10181"/>
    <lineage>
        <taxon>Eukaryota</taxon>
        <taxon>Metazoa</taxon>
        <taxon>Chordata</taxon>
        <taxon>Craniata</taxon>
        <taxon>Vertebrata</taxon>
        <taxon>Euteleostomi</taxon>
        <taxon>Mammalia</taxon>
        <taxon>Eutheria</taxon>
        <taxon>Euarchontoglires</taxon>
        <taxon>Glires</taxon>
        <taxon>Rodentia</taxon>
        <taxon>Hystricomorpha</taxon>
        <taxon>Bathyergidae</taxon>
        <taxon>Heterocephalus</taxon>
    </lineage>
</organism>
<gene>
    <name evidence="4" type="ORF">GW7_03457</name>
</gene>
<dbReference type="InterPro" id="IPR001895">
    <property type="entry name" value="RASGEF_cat_dom"/>
</dbReference>
<dbReference type="GO" id="GO:0005886">
    <property type="term" value="C:plasma membrane"/>
    <property type="evidence" value="ECO:0007669"/>
    <property type="project" value="TreeGrafter"/>
</dbReference>
<feature type="compositionally biased region" description="Polar residues" evidence="2">
    <location>
        <begin position="198"/>
        <end position="207"/>
    </location>
</feature>
<evidence type="ECO:0000259" key="3">
    <source>
        <dbReference type="Pfam" id="PF00617"/>
    </source>
</evidence>
<evidence type="ECO:0000313" key="5">
    <source>
        <dbReference type="Proteomes" id="UP000006813"/>
    </source>
</evidence>
<dbReference type="EMBL" id="JH166004">
    <property type="protein sequence ID" value="EHA98260.1"/>
    <property type="molecule type" value="Genomic_DNA"/>
</dbReference>
<dbReference type="PANTHER" id="PTHR23113">
    <property type="entry name" value="GUANINE NUCLEOTIDE EXCHANGE FACTOR"/>
    <property type="match status" value="1"/>
</dbReference>
<feature type="domain" description="Ras-GEF" evidence="3">
    <location>
        <begin position="2"/>
        <end position="62"/>
    </location>
</feature>
<feature type="compositionally biased region" description="Low complexity" evidence="2">
    <location>
        <begin position="188"/>
        <end position="197"/>
    </location>
</feature>
<dbReference type="STRING" id="10181.G5AMK0"/>
<dbReference type="PANTHER" id="PTHR23113:SF187">
    <property type="entry name" value="RAS-SPECIFIC GUANINE NUCLEOTIDE-RELEASING FACTOR 2"/>
    <property type="match status" value="1"/>
</dbReference>
<accession>G5AMK0</accession>
<dbReference type="SUPFAM" id="SSF48366">
    <property type="entry name" value="Ras GEF"/>
    <property type="match status" value="1"/>
</dbReference>
<dbReference type="GO" id="GO:0007265">
    <property type="term" value="P:Ras protein signal transduction"/>
    <property type="evidence" value="ECO:0007669"/>
    <property type="project" value="TreeGrafter"/>
</dbReference>
<name>G5AMK0_HETGA</name>
<keyword evidence="1" id="KW-0344">Guanine-nucleotide releasing factor</keyword>
<dbReference type="GO" id="GO:0005085">
    <property type="term" value="F:guanyl-nucleotide exchange factor activity"/>
    <property type="evidence" value="ECO:0007669"/>
    <property type="project" value="UniProtKB-KW"/>
</dbReference>
<dbReference type="AlphaFoldDB" id="G5AMK0"/>
<evidence type="ECO:0000256" key="2">
    <source>
        <dbReference type="SAM" id="MobiDB-lite"/>
    </source>
</evidence>
<dbReference type="InterPro" id="IPR008937">
    <property type="entry name" value="Ras-like_GEF"/>
</dbReference>
<evidence type="ECO:0000256" key="1">
    <source>
        <dbReference type="ARBA" id="ARBA00022658"/>
    </source>
</evidence>
<dbReference type="Proteomes" id="UP000006813">
    <property type="component" value="Unassembled WGS sequence"/>
</dbReference>
<dbReference type="InterPro" id="IPR036964">
    <property type="entry name" value="RASGEF_cat_dom_sf"/>
</dbReference>
<evidence type="ECO:0000313" key="4">
    <source>
        <dbReference type="EMBL" id="EHA98260.1"/>
    </source>
</evidence>
<dbReference type="Pfam" id="PF00617">
    <property type="entry name" value="RasGEF"/>
    <property type="match status" value="1"/>
</dbReference>
<dbReference type="InParanoid" id="G5AMK0"/>
<feature type="region of interest" description="Disordered" evidence="2">
    <location>
        <begin position="103"/>
        <end position="226"/>
    </location>
</feature>
<proteinExistence type="predicted"/>
<dbReference type="Gene3D" id="1.10.840.10">
    <property type="entry name" value="Ras guanine-nucleotide exchange factors catalytic domain"/>
    <property type="match status" value="1"/>
</dbReference>
<dbReference type="InterPro" id="IPR023578">
    <property type="entry name" value="Ras_GEF_dom_sf"/>
</dbReference>
<reference evidence="4 5" key="1">
    <citation type="journal article" date="2011" name="Nature">
        <title>Genome sequencing reveals insights into physiology and longevity of the naked mole rat.</title>
        <authorList>
            <person name="Kim E.B."/>
            <person name="Fang X."/>
            <person name="Fushan A.A."/>
            <person name="Huang Z."/>
            <person name="Lobanov A.V."/>
            <person name="Han L."/>
            <person name="Marino S.M."/>
            <person name="Sun X."/>
            <person name="Turanov A.A."/>
            <person name="Yang P."/>
            <person name="Yim S.H."/>
            <person name="Zhao X."/>
            <person name="Kasaikina M.V."/>
            <person name="Stoletzki N."/>
            <person name="Peng C."/>
            <person name="Polak P."/>
            <person name="Xiong Z."/>
            <person name="Kiezun A."/>
            <person name="Zhu Y."/>
            <person name="Chen Y."/>
            <person name="Kryukov G.V."/>
            <person name="Zhang Q."/>
            <person name="Peshkin L."/>
            <person name="Yang L."/>
            <person name="Bronson R.T."/>
            <person name="Buffenstein R."/>
            <person name="Wang B."/>
            <person name="Han C."/>
            <person name="Li Q."/>
            <person name="Chen L."/>
            <person name="Zhao W."/>
            <person name="Sunyaev S.R."/>
            <person name="Park T.J."/>
            <person name="Zhang G."/>
            <person name="Wang J."/>
            <person name="Gladyshev V.N."/>
        </authorList>
    </citation>
    <scope>NUCLEOTIDE SEQUENCE [LARGE SCALE GENOMIC DNA]</scope>
</reference>
<sequence length="226" mass="24601">MELAEQITLLDRVVFRSIPYEEFLGQGWMELDESERVPYIMKTSQRFNDTSDLVPEAVLGHRPEEQGRAPDRREVPTPVPQVLIAAAGPAQDLLALTDQEADPQVARELQDGRPGPSESSSASGLPATHSPAAPPRSRPGVHTSGASPAADTSELSPYRSPRRPGTSATASLEDRQQMAPTAPCHQRLLLQLPQPQQDTGVPQNSTAWRERVTKSSSYAGQPPIWS</sequence>
<protein>
    <submittedName>
        <fullName evidence="4">Ras-specific guanine nucleotide-releasing factor 2</fullName>
    </submittedName>
</protein>